<organism evidence="1 2">
    <name type="scientific">Paraclostridium benzoelyticum</name>
    <dbReference type="NCBI Taxonomy" id="1629550"/>
    <lineage>
        <taxon>Bacteria</taxon>
        <taxon>Bacillati</taxon>
        <taxon>Bacillota</taxon>
        <taxon>Clostridia</taxon>
        <taxon>Peptostreptococcales</taxon>
        <taxon>Peptostreptococcaceae</taxon>
        <taxon>Paraclostridium</taxon>
    </lineage>
</organism>
<comment type="caution">
    <text evidence="1">The sequence shown here is derived from an EMBL/GenBank/DDBJ whole genome shotgun (WGS) entry which is preliminary data.</text>
</comment>
<sequence length="830" mass="96946">MRLYIKKQLIQNCKFLLEVHKKLKKNLSKIDVNLLIECQQTAVNVGQNILEEDGYEDVVSILEQYCELVYQVNDEAIDKISKKNILKNMDLFIENTKNCIKSIPEKYEMLFLPYKASMWDSMESIWISASQDTRYDVKVMPIPYIEKSENEVSGTVKWEGEQFPTYVGITSFLNYEIDKRHPEIIIIHNPCDEYNTAASVLPKYYSYELKKNTEILAYVPYYVTGGSQAESFYNLPSYENIDFIFTQNDNLKNYFHKDFKNKLVPLGSPKVDKLVNNNLELEITEENPNNSAKKVILYNTSISSLLQEREKSIDKMKYVFDCFKDRKDVILVWRPHPLTEATINSMAKELELKYKNLRDMFLNENIGVLDKSSDVTKAVKSADAYIGEETSSLVHLFGAQGKPIFLLENKLSSSSNQVMENNICFSDFIKIDKKLWFVHNFLPALFNYDIENQKLEFVKLLPFESGNTVRSYCEIIKYKEKLILIPMSSSEICVYNIKTKEISTQEIKQAKYCNFMRGITYSNKLFMIPTAYDAIVEFDMEQEKVKYHSKCITKLKKVTGYDGGYNFMYGVVEIENKLYLSSVQSNYILEFDMHNGKYMIYEVGDKGNTYWDMVFDGKYFWLNPFKGKNIVRWNKETNESKVYNSYPKDFKGDSECFLRFIDFNKKIVAIPKTSNMFISIDKKSGKLEQIDLNLPEVINENIFWGSNYYFAKKEGKTKLYTMSAYDNKLRLIDVENNSCEVIHIDKIDDETIRNLMKQGFSKLGDNVPYAIRESNIFTLDMFADYLQKNKHSAENQIREYSKVINNIDGTCGEKIFCFLDKALEREIQKL</sequence>
<evidence type="ECO:0000313" key="1">
    <source>
        <dbReference type="EMBL" id="KKY01089.1"/>
    </source>
</evidence>
<reference evidence="1 2" key="1">
    <citation type="submission" date="2015-04" db="EMBL/GenBank/DDBJ databases">
        <title>Microcin producing Clostridium sp. JC272T.</title>
        <authorList>
            <person name="Jyothsna T."/>
            <person name="Sasikala C."/>
            <person name="Ramana C."/>
        </authorList>
    </citation>
    <scope>NUCLEOTIDE SEQUENCE [LARGE SCALE GENOMIC DNA]</scope>
    <source>
        <strain evidence="1 2">JC272</strain>
    </source>
</reference>
<keyword evidence="2" id="KW-1185">Reference proteome</keyword>
<dbReference type="EMBL" id="LBBT01000216">
    <property type="protein sequence ID" value="KKY01089.1"/>
    <property type="molecule type" value="Genomic_DNA"/>
</dbReference>
<dbReference type="PATRIC" id="fig|1629550.3.peg.1547"/>
<dbReference type="Proteomes" id="UP000034407">
    <property type="component" value="Unassembled WGS sequence"/>
</dbReference>
<evidence type="ECO:0000313" key="2">
    <source>
        <dbReference type="Proteomes" id="UP000034407"/>
    </source>
</evidence>
<gene>
    <name evidence="1" type="ORF">VN21_10480</name>
</gene>
<proteinExistence type="predicted"/>
<dbReference type="SUPFAM" id="SSF63825">
    <property type="entry name" value="YWTD domain"/>
    <property type="match status" value="1"/>
</dbReference>
<evidence type="ECO:0008006" key="3">
    <source>
        <dbReference type="Google" id="ProtNLM"/>
    </source>
</evidence>
<dbReference type="AlphaFoldDB" id="A0A0M3DI22"/>
<protein>
    <recommendedName>
        <fullName evidence="3">CDP-Glycerol:Poly(Glycerophosphate) glycerophosphotransferase</fullName>
    </recommendedName>
</protein>
<name>A0A0M3DI22_9FIRM</name>
<accession>A0A0M3DI22</accession>